<evidence type="ECO:0000256" key="4">
    <source>
        <dbReference type="ARBA" id="ARBA00022606"/>
    </source>
</evidence>
<feature type="transmembrane region" description="Helical" evidence="13">
    <location>
        <begin position="236"/>
        <end position="252"/>
    </location>
</feature>
<dbReference type="PROSITE" id="PS00237">
    <property type="entry name" value="G_PROTEIN_RECEP_F1_1"/>
    <property type="match status" value="1"/>
</dbReference>
<evidence type="ECO:0000256" key="13">
    <source>
        <dbReference type="RuleBase" id="RU363047"/>
    </source>
</evidence>
<name>A0AAV6ZBC4_ENGPU</name>
<dbReference type="Proteomes" id="UP000824782">
    <property type="component" value="Unassembled WGS sequence"/>
</dbReference>
<dbReference type="EMBL" id="WNYA01002090">
    <property type="protein sequence ID" value="KAG8544655.1"/>
    <property type="molecule type" value="Genomic_DNA"/>
</dbReference>
<accession>A0AAV6ZBC4</accession>
<dbReference type="FunFam" id="1.20.1070.10:FF:000001">
    <property type="entry name" value="Olfactory receptor"/>
    <property type="match status" value="1"/>
</dbReference>
<evidence type="ECO:0000256" key="5">
    <source>
        <dbReference type="ARBA" id="ARBA00022692"/>
    </source>
</evidence>
<keyword evidence="16" id="KW-1185">Reference proteome</keyword>
<keyword evidence="11 12" id="KW-0807">Transducer</keyword>
<keyword evidence="10 12" id="KW-0675">Receptor</keyword>
<evidence type="ECO:0000256" key="1">
    <source>
        <dbReference type="ARBA" id="ARBA00004651"/>
    </source>
</evidence>
<evidence type="ECO:0000256" key="6">
    <source>
        <dbReference type="ARBA" id="ARBA00022725"/>
    </source>
</evidence>
<evidence type="ECO:0000256" key="8">
    <source>
        <dbReference type="ARBA" id="ARBA00023040"/>
    </source>
</evidence>
<evidence type="ECO:0000313" key="16">
    <source>
        <dbReference type="Proteomes" id="UP000824782"/>
    </source>
</evidence>
<dbReference type="InterPro" id="IPR050516">
    <property type="entry name" value="Olfactory_GPCR"/>
</dbReference>
<dbReference type="FunFam" id="1.10.1220.70:FF:000001">
    <property type="entry name" value="Olfactory receptor"/>
    <property type="match status" value="1"/>
</dbReference>
<dbReference type="PRINTS" id="PR00245">
    <property type="entry name" value="OLFACTORYR"/>
</dbReference>
<feature type="transmembrane region" description="Helical" evidence="13">
    <location>
        <begin position="24"/>
        <end position="47"/>
    </location>
</feature>
<evidence type="ECO:0000256" key="9">
    <source>
        <dbReference type="ARBA" id="ARBA00023136"/>
    </source>
</evidence>
<evidence type="ECO:0000256" key="7">
    <source>
        <dbReference type="ARBA" id="ARBA00022989"/>
    </source>
</evidence>
<evidence type="ECO:0000256" key="11">
    <source>
        <dbReference type="ARBA" id="ARBA00023224"/>
    </source>
</evidence>
<proteinExistence type="inferred from homology"/>
<dbReference type="Gene3D" id="1.20.1070.10">
    <property type="entry name" value="Rhodopsin 7-helix transmembrane proteins"/>
    <property type="match status" value="1"/>
</dbReference>
<gene>
    <name evidence="15" type="ORF">GDO81_022116</name>
</gene>
<keyword evidence="5 12" id="KW-0812">Transmembrane</keyword>
<dbReference type="Pfam" id="PF13853">
    <property type="entry name" value="7tm_4"/>
    <property type="match status" value="1"/>
</dbReference>
<dbReference type="GO" id="GO:0004930">
    <property type="term" value="F:G protein-coupled receptor activity"/>
    <property type="evidence" value="ECO:0007669"/>
    <property type="project" value="UniProtKB-KW"/>
</dbReference>
<keyword evidence="7 13" id="KW-1133">Transmembrane helix</keyword>
<evidence type="ECO:0000256" key="2">
    <source>
        <dbReference type="ARBA" id="ARBA00010663"/>
    </source>
</evidence>
<dbReference type="InterPro" id="IPR000725">
    <property type="entry name" value="Olfact_rcpt"/>
</dbReference>
<protein>
    <recommendedName>
        <fullName evidence="13">Olfactory receptor</fullName>
    </recommendedName>
</protein>
<evidence type="ECO:0000313" key="15">
    <source>
        <dbReference type="EMBL" id="KAG8544655.1"/>
    </source>
</evidence>
<evidence type="ECO:0000259" key="14">
    <source>
        <dbReference type="PROSITE" id="PS50262"/>
    </source>
</evidence>
<feature type="transmembrane region" description="Helical" evidence="13">
    <location>
        <begin position="139"/>
        <end position="161"/>
    </location>
</feature>
<reference evidence="15" key="1">
    <citation type="thesis" date="2020" institute="ProQuest LLC" country="789 East Eisenhower Parkway, Ann Arbor, MI, USA">
        <title>Comparative Genomics and Chromosome Evolution.</title>
        <authorList>
            <person name="Mudd A.B."/>
        </authorList>
    </citation>
    <scope>NUCLEOTIDE SEQUENCE</scope>
    <source>
        <strain evidence="15">237g6f4</strain>
        <tissue evidence="15">Blood</tissue>
    </source>
</reference>
<evidence type="ECO:0000256" key="3">
    <source>
        <dbReference type="ARBA" id="ARBA00022475"/>
    </source>
</evidence>
<feature type="transmembrane region" description="Helical" evidence="13">
    <location>
        <begin position="59"/>
        <end position="78"/>
    </location>
</feature>
<dbReference type="PANTHER" id="PTHR26452">
    <property type="entry name" value="OLFACTORY RECEPTOR"/>
    <property type="match status" value="1"/>
</dbReference>
<dbReference type="AlphaFoldDB" id="A0AAV6ZBC4"/>
<dbReference type="InterPro" id="IPR000276">
    <property type="entry name" value="GPCR_Rhodpsn"/>
</dbReference>
<keyword evidence="8 12" id="KW-0297">G-protein coupled receptor</keyword>
<keyword evidence="3 13" id="KW-1003">Cell membrane</keyword>
<sequence>MNVNQTTITDFQVLGLSDNPSMKPFLFCVLLLIYVIAFLGNLTIMILYQLEKSLHIPMYFFLSNLSFLDICYTSTTIPKMLQALVVEKKIISFIGCIMQLYFFFACVGTECILLGFMSYDRFVAICNPLQYYVKMNQKVTNTMAAVSWASGLVNSIIHTYFTFQLNFCDSNQINYFFCDIPPLLLLSCDDTLVNELLLQSIGVFIAWTPFLCIIVSYIYIIVTIIKIRSTKGRQKAFSTCLSHVIVVILYYGSSISNYVRPASAHSLDKDKVISVLYSVVTPMLNPIIYTLRNQDVKRAFCKQIFNIKSTCMWHSKNFLKQRTG</sequence>
<dbReference type="GO" id="GO:0005886">
    <property type="term" value="C:plasma membrane"/>
    <property type="evidence" value="ECO:0007669"/>
    <property type="project" value="UniProtKB-SubCell"/>
</dbReference>
<evidence type="ECO:0000256" key="12">
    <source>
        <dbReference type="RuleBase" id="RU000688"/>
    </source>
</evidence>
<comment type="caution">
    <text evidence="15">The sequence shown here is derived from an EMBL/GenBank/DDBJ whole genome shotgun (WGS) entry which is preliminary data.</text>
</comment>
<dbReference type="PROSITE" id="PS50262">
    <property type="entry name" value="G_PROTEIN_RECEP_F1_2"/>
    <property type="match status" value="1"/>
</dbReference>
<feature type="transmembrane region" description="Helical" evidence="13">
    <location>
        <begin position="90"/>
        <end position="119"/>
    </location>
</feature>
<feature type="transmembrane region" description="Helical" evidence="13">
    <location>
        <begin position="201"/>
        <end position="224"/>
    </location>
</feature>
<feature type="transmembrane region" description="Helical" evidence="13">
    <location>
        <begin position="272"/>
        <end position="291"/>
    </location>
</feature>
<evidence type="ECO:0000256" key="10">
    <source>
        <dbReference type="ARBA" id="ARBA00023170"/>
    </source>
</evidence>
<keyword evidence="9 13" id="KW-0472">Membrane</keyword>
<dbReference type="SUPFAM" id="SSF81321">
    <property type="entry name" value="Family A G protein-coupled receptor-like"/>
    <property type="match status" value="1"/>
</dbReference>
<dbReference type="PRINTS" id="PR00237">
    <property type="entry name" value="GPCRRHODOPSN"/>
</dbReference>
<organism evidence="15 16">
    <name type="scientific">Engystomops pustulosus</name>
    <name type="common">Tungara frog</name>
    <name type="synonym">Physalaemus pustulosus</name>
    <dbReference type="NCBI Taxonomy" id="76066"/>
    <lineage>
        <taxon>Eukaryota</taxon>
        <taxon>Metazoa</taxon>
        <taxon>Chordata</taxon>
        <taxon>Craniata</taxon>
        <taxon>Vertebrata</taxon>
        <taxon>Euteleostomi</taxon>
        <taxon>Amphibia</taxon>
        <taxon>Batrachia</taxon>
        <taxon>Anura</taxon>
        <taxon>Neobatrachia</taxon>
        <taxon>Hyloidea</taxon>
        <taxon>Leptodactylidae</taxon>
        <taxon>Leiuperinae</taxon>
        <taxon>Engystomops</taxon>
    </lineage>
</organism>
<dbReference type="GO" id="GO:0004984">
    <property type="term" value="F:olfactory receptor activity"/>
    <property type="evidence" value="ECO:0007669"/>
    <property type="project" value="InterPro"/>
</dbReference>
<feature type="domain" description="G-protein coupled receptors family 1 profile" evidence="14">
    <location>
        <begin position="40"/>
        <end position="289"/>
    </location>
</feature>
<keyword evidence="4 13" id="KW-0716">Sensory transduction</keyword>
<dbReference type="InterPro" id="IPR017452">
    <property type="entry name" value="GPCR_Rhodpsn_7TM"/>
</dbReference>
<keyword evidence="6 13" id="KW-0552">Olfaction</keyword>
<comment type="subcellular location">
    <subcellularLocation>
        <location evidence="1 13">Cell membrane</location>
        <topology evidence="1 13">Multi-pass membrane protein</topology>
    </subcellularLocation>
</comment>
<comment type="similarity">
    <text evidence="2 12">Belongs to the G-protein coupled receptor 1 family.</text>
</comment>